<sequence length="73" mass="8199">MGRRLRIGSQTSESKIFSDAVGLRAEDESQDGRLNEDVTELSEEEKQEEQSVPATELMEAQTAQMQSELINQL</sequence>
<keyword evidence="2" id="KW-1185">Reference proteome</keyword>
<dbReference type="Proteomes" id="UP000887565">
    <property type="component" value="Unplaced"/>
</dbReference>
<evidence type="ECO:0000313" key="3">
    <source>
        <dbReference type="WBParaSite" id="nRc.2.0.1.t38485-RA"/>
    </source>
</evidence>
<dbReference type="WBParaSite" id="nRc.2.0.1.t38485-RA">
    <property type="protein sequence ID" value="nRc.2.0.1.t38485-RA"/>
    <property type="gene ID" value="nRc.2.0.1.g38485"/>
</dbReference>
<proteinExistence type="predicted"/>
<dbReference type="AlphaFoldDB" id="A0A915KKY5"/>
<reference evidence="3" key="1">
    <citation type="submission" date="2022-11" db="UniProtKB">
        <authorList>
            <consortium name="WormBaseParasite"/>
        </authorList>
    </citation>
    <scope>IDENTIFICATION</scope>
</reference>
<protein>
    <submittedName>
        <fullName evidence="3">Uncharacterized protein</fullName>
    </submittedName>
</protein>
<feature type="compositionally biased region" description="Basic and acidic residues" evidence="1">
    <location>
        <begin position="24"/>
        <end position="36"/>
    </location>
</feature>
<feature type="compositionally biased region" description="Acidic residues" evidence="1">
    <location>
        <begin position="37"/>
        <end position="47"/>
    </location>
</feature>
<organism evidence="2 3">
    <name type="scientific">Romanomermis culicivorax</name>
    <name type="common">Nematode worm</name>
    <dbReference type="NCBI Taxonomy" id="13658"/>
    <lineage>
        <taxon>Eukaryota</taxon>
        <taxon>Metazoa</taxon>
        <taxon>Ecdysozoa</taxon>
        <taxon>Nematoda</taxon>
        <taxon>Enoplea</taxon>
        <taxon>Dorylaimia</taxon>
        <taxon>Mermithida</taxon>
        <taxon>Mermithoidea</taxon>
        <taxon>Mermithidae</taxon>
        <taxon>Romanomermis</taxon>
    </lineage>
</organism>
<evidence type="ECO:0000256" key="1">
    <source>
        <dbReference type="SAM" id="MobiDB-lite"/>
    </source>
</evidence>
<name>A0A915KKY5_ROMCU</name>
<evidence type="ECO:0000313" key="2">
    <source>
        <dbReference type="Proteomes" id="UP000887565"/>
    </source>
</evidence>
<feature type="region of interest" description="Disordered" evidence="1">
    <location>
        <begin position="18"/>
        <end position="54"/>
    </location>
</feature>
<accession>A0A915KKY5</accession>